<sequence length="85" mass="9954">MMSNTKIDRREDVNPETGEHKYGDVEFADPTNNKYPIDTPEHVRAAWNYINHKDNAAKYDREEVETIKNRIRRAAKKHGVEIEAD</sequence>
<reference evidence="2" key="1">
    <citation type="submission" date="2020-02" db="EMBL/GenBank/DDBJ databases">
        <authorList>
            <person name="Meier V. D."/>
        </authorList>
    </citation>
    <scope>NUCLEOTIDE SEQUENCE</scope>
    <source>
        <strain evidence="2">AVDCRST_MAG74</strain>
    </source>
</reference>
<protein>
    <submittedName>
        <fullName evidence="2">Uncharacterized protein</fullName>
    </submittedName>
</protein>
<feature type="region of interest" description="Disordered" evidence="1">
    <location>
        <begin position="1"/>
        <end position="36"/>
    </location>
</feature>
<name>A0A6J4PLI3_9BACT</name>
<feature type="compositionally biased region" description="Basic and acidic residues" evidence="1">
    <location>
        <begin position="1"/>
        <end position="24"/>
    </location>
</feature>
<evidence type="ECO:0000256" key="1">
    <source>
        <dbReference type="SAM" id="MobiDB-lite"/>
    </source>
</evidence>
<dbReference type="InterPro" id="IPR046489">
    <property type="entry name" value="DUF6582"/>
</dbReference>
<organism evidence="2">
    <name type="scientific">uncultured Pyrinomonadaceae bacterium</name>
    <dbReference type="NCBI Taxonomy" id="2283094"/>
    <lineage>
        <taxon>Bacteria</taxon>
        <taxon>Pseudomonadati</taxon>
        <taxon>Acidobacteriota</taxon>
        <taxon>Blastocatellia</taxon>
        <taxon>Blastocatellales</taxon>
        <taxon>Pyrinomonadaceae</taxon>
        <taxon>environmental samples</taxon>
    </lineage>
</organism>
<proteinExistence type="predicted"/>
<dbReference type="Pfam" id="PF20223">
    <property type="entry name" value="DUF6582"/>
    <property type="match status" value="1"/>
</dbReference>
<accession>A0A6J4PLI3</accession>
<dbReference type="EMBL" id="CADCUR010000264">
    <property type="protein sequence ID" value="CAA9419745.1"/>
    <property type="molecule type" value="Genomic_DNA"/>
</dbReference>
<evidence type="ECO:0000313" key="2">
    <source>
        <dbReference type="EMBL" id="CAA9419745.1"/>
    </source>
</evidence>
<dbReference type="AlphaFoldDB" id="A0A6J4PLI3"/>
<gene>
    <name evidence="2" type="ORF">AVDCRST_MAG74-2879</name>
</gene>